<evidence type="ECO:0000313" key="3">
    <source>
        <dbReference type="Proteomes" id="UP000317036"/>
    </source>
</evidence>
<dbReference type="OrthoDB" id="26855at2"/>
<accession>A0A559JVK1</accession>
<comment type="caution">
    <text evidence="2">The sequence shown here is derived from an EMBL/GenBank/DDBJ whole genome shotgun (WGS) entry which is preliminary data.</text>
</comment>
<dbReference type="PANTHER" id="PTHR30383:SF27">
    <property type="entry name" value="SPORE GERMINATION LIPASE LIPC"/>
    <property type="match status" value="1"/>
</dbReference>
<organism evidence="2 3">
    <name type="scientific">Paenibacillus cremeus</name>
    <dbReference type="NCBI Taxonomy" id="2163881"/>
    <lineage>
        <taxon>Bacteria</taxon>
        <taxon>Bacillati</taxon>
        <taxon>Bacillota</taxon>
        <taxon>Bacilli</taxon>
        <taxon>Bacillales</taxon>
        <taxon>Paenibacillaceae</taxon>
        <taxon>Paenibacillus</taxon>
    </lineage>
</organism>
<gene>
    <name evidence="2" type="ORF">FPZ49_31215</name>
</gene>
<dbReference type="EMBL" id="VNJI01000063">
    <property type="protein sequence ID" value="TVY03918.1"/>
    <property type="molecule type" value="Genomic_DNA"/>
</dbReference>
<dbReference type="InterPro" id="IPR051532">
    <property type="entry name" value="Ester_Hydrolysis_Enzymes"/>
</dbReference>
<protein>
    <submittedName>
        <fullName evidence="2">GDSL family lipase</fullName>
    </submittedName>
</protein>
<dbReference type="InterPro" id="IPR036514">
    <property type="entry name" value="SGNH_hydro_sf"/>
</dbReference>
<keyword evidence="3" id="KW-1185">Reference proteome</keyword>
<sequence length="209" mass="23091">MLIYVAAGDSLTAGVGAQSGMGLVPQYRMLTAKYAGQHVKSSNHGISGATTGDILKMLQKNERVRSTMAGADIITLTAGGNDLIQAAKRFASHKDMNVLEQALTKCHDQYADLIETILKLKGNRSRRYIIRAADLYNPLPDMALAVHWVQRFNQSIQSLENDYFKVAPVYASFAGRERELLSYDGVHPNSQGYRVIAEQMSKLGYRPLL</sequence>
<dbReference type="Pfam" id="PF13472">
    <property type="entry name" value="Lipase_GDSL_2"/>
    <property type="match status" value="1"/>
</dbReference>
<dbReference type="PANTHER" id="PTHR30383">
    <property type="entry name" value="THIOESTERASE 1/PROTEASE 1/LYSOPHOSPHOLIPASE L1"/>
    <property type="match status" value="1"/>
</dbReference>
<dbReference type="SUPFAM" id="SSF52266">
    <property type="entry name" value="SGNH hydrolase"/>
    <property type="match status" value="1"/>
</dbReference>
<reference evidence="2 3" key="1">
    <citation type="submission" date="2019-07" db="EMBL/GenBank/DDBJ databases">
        <authorList>
            <person name="Kim J."/>
        </authorList>
    </citation>
    <scope>NUCLEOTIDE SEQUENCE [LARGE SCALE GENOMIC DNA]</scope>
    <source>
        <strain evidence="2 3">JC52</strain>
    </source>
</reference>
<dbReference type="RefSeq" id="WP_144854224.1">
    <property type="nucleotide sequence ID" value="NZ_VNJI01000063.1"/>
</dbReference>
<dbReference type="Proteomes" id="UP000317036">
    <property type="component" value="Unassembled WGS sequence"/>
</dbReference>
<proteinExistence type="predicted"/>
<evidence type="ECO:0000259" key="1">
    <source>
        <dbReference type="Pfam" id="PF13472"/>
    </source>
</evidence>
<name>A0A559JVK1_9BACL</name>
<dbReference type="AlphaFoldDB" id="A0A559JVK1"/>
<dbReference type="InterPro" id="IPR013830">
    <property type="entry name" value="SGNH_hydro"/>
</dbReference>
<dbReference type="GO" id="GO:0004622">
    <property type="term" value="F:phosphatidylcholine lysophospholipase activity"/>
    <property type="evidence" value="ECO:0007669"/>
    <property type="project" value="TreeGrafter"/>
</dbReference>
<evidence type="ECO:0000313" key="2">
    <source>
        <dbReference type="EMBL" id="TVY03918.1"/>
    </source>
</evidence>
<dbReference type="Gene3D" id="3.40.50.1110">
    <property type="entry name" value="SGNH hydrolase"/>
    <property type="match status" value="1"/>
</dbReference>
<feature type="domain" description="SGNH hydrolase-type esterase" evidence="1">
    <location>
        <begin position="7"/>
        <end position="195"/>
    </location>
</feature>